<dbReference type="SUPFAM" id="SSF56601">
    <property type="entry name" value="beta-lactamase/transpeptidase-like"/>
    <property type="match status" value="1"/>
</dbReference>
<dbReference type="PANTHER" id="PTHR46825">
    <property type="entry name" value="D-ALANYL-D-ALANINE-CARBOXYPEPTIDASE/ENDOPEPTIDASE AMPH"/>
    <property type="match status" value="1"/>
</dbReference>
<dbReference type="InterPro" id="IPR012338">
    <property type="entry name" value="Beta-lactam/transpept-like"/>
</dbReference>
<protein>
    <recommendedName>
        <fullName evidence="1">Beta-lactamase-related domain-containing protein</fullName>
    </recommendedName>
</protein>
<dbReference type="InterPro" id="IPR050491">
    <property type="entry name" value="AmpC-like"/>
</dbReference>
<proteinExistence type="predicted"/>
<sequence length="482" mass="53172">MSERIIGHFDRGAFESFVDEMMQIHKVPGVCVGIVYKGDVVYVKGFGYRDLENNLPVSGNTVFGIASVTKSFTALAVNQLSEKGLLSIEDPVRKYLPGFNVPDPRFCGKILIHNFLTHTAGIPPLPSLNYAIIESTRPDEGDESQAAGCDERRKSFRFKDVDGLCEFIATYEYKLLGAPGEFLSYSNDCFGLLGSIIEKTSGETYEDYLQEHILGPLGMGHTTTRLEKLQEFDEVTRLYYKDADDNLCVSDNWQVAPAFTACGFLKSSVFDLLPYVNLYINRGRANSFQIVSPTSVGRMVTPYYPYNPDQWYGYGFTVRPDYHGVTLVQHSGSLKGVASNIGYVPEKDLGVVVLSNMTGFPASKVWLGAVNLCLGLDVRTPITEKTVVSQPEARLLKFVGTYRSGEGACIRIHMVGDELKATIDSKTYSVEPTGPDTAVIVIEGVDNFIRLLTDCDGTVWALRYGSRIILKAEDDSGVSCSI</sequence>
<accession>A0A0G3FH24</accession>
<dbReference type="InterPro" id="IPR001466">
    <property type="entry name" value="Beta-lactam-related"/>
</dbReference>
<feature type="domain" description="Beta-lactamase-related" evidence="1">
    <location>
        <begin position="14"/>
        <end position="360"/>
    </location>
</feature>
<dbReference type="Gene3D" id="3.40.710.10">
    <property type="entry name" value="DD-peptidase/beta-lactamase superfamily"/>
    <property type="match status" value="1"/>
</dbReference>
<evidence type="ECO:0000259" key="1">
    <source>
        <dbReference type="Pfam" id="PF00144"/>
    </source>
</evidence>
<dbReference type="EMBL" id="KP347738">
    <property type="protein sequence ID" value="AKJ87233.1"/>
    <property type="molecule type" value="Genomic_DNA"/>
</dbReference>
<dbReference type="AlphaFoldDB" id="A0A0G3FH24"/>
<dbReference type="PANTHER" id="PTHR46825:SF9">
    <property type="entry name" value="BETA-LACTAMASE-RELATED DOMAIN-CONTAINING PROTEIN"/>
    <property type="match status" value="1"/>
</dbReference>
<reference evidence="2" key="1">
    <citation type="submission" date="2014-12" db="EMBL/GenBank/DDBJ databases">
        <title>Investigation of esterase diversity in environmental metagenomes.</title>
        <authorList>
            <person name="Popovic A."/>
            <person name="Tchigvintsev A."/>
            <person name="Nocek B."/>
            <person name="Hajighasemi M."/>
            <person name="Brown G."/>
            <person name="Xu X."/>
            <person name="Li H."/>
            <person name="Glinos J."/>
            <person name="Yim V."/>
            <person name="Pelletier E."/>
            <person name="Chernikova T.N."/>
            <person name="Golyshina O.V."/>
            <person name="Tran H."/>
            <person name="Le Paslier D."/>
            <person name="Yakimov M.M."/>
            <person name="Savchenko A."/>
            <person name="Golyshin P.N."/>
            <person name="Yakunin A.F."/>
        </authorList>
    </citation>
    <scope>NUCLEOTIDE SEQUENCE</scope>
</reference>
<dbReference type="Pfam" id="PF00144">
    <property type="entry name" value="Beta-lactamase"/>
    <property type="match status" value="1"/>
</dbReference>
<evidence type="ECO:0000313" key="2">
    <source>
        <dbReference type="EMBL" id="AKJ87233.1"/>
    </source>
</evidence>
<name>A0A0G3FH24_9ZZZZ</name>
<organism evidence="2">
    <name type="scientific">uncultured organism</name>
    <dbReference type="NCBI Taxonomy" id="155900"/>
    <lineage>
        <taxon>unclassified sequences</taxon>
        <taxon>environmental samples</taxon>
    </lineage>
</organism>